<dbReference type="InterPro" id="IPR036390">
    <property type="entry name" value="WH_DNA-bd_sf"/>
</dbReference>
<reference evidence="1" key="1">
    <citation type="submission" date="2022-01" db="EMBL/GenBank/DDBJ databases">
        <title>Gillisia lutea sp. nov., isolated from marine plastic residues from the Malvarosa beach (Valencia, Spain).</title>
        <authorList>
            <person name="Vidal-Verdu A."/>
            <person name="Molina-Menor E."/>
            <person name="Satari L."/>
            <person name="Pascual J."/>
            <person name="Pereto J."/>
            <person name="Porcar M."/>
        </authorList>
    </citation>
    <scope>NUCLEOTIDE SEQUENCE</scope>
    <source>
        <strain evidence="1">M10.2A</strain>
    </source>
</reference>
<proteinExistence type="predicted"/>
<evidence type="ECO:0000313" key="2">
    <source>
        <dbReference type="Proteomes" id="UP001179363"/>
    </source>
</evidence>
<dbReference type="Gene3D" id="1.10.10.10">
    <property type="entry name" value="Winged helix-like DNA-binding domain superfamily/Winged helix DNA-binding domain"/>
    <property type="match status" value="1"/>
</dbReference>
<name>A0ABS9ECD9_9FLAO</name>
<accession>A0ABS9ECD9</accession>
<protein>
    <submittedName>
        <fullName evidence="1">Transcriptional regulator</fullName>
    </submittedName>
</protein>
<dbReference type="SUPFAM" id="SSF46785">
    <property type="entry name" value="Winged helix' DNA-binding domain"/>
    <property type="match status" value="1"/>
</dbReference>
<dbReference type="Proteomes" id="UP001179363">
    <property type="component" value="Unassembled WGS sequence"/>
</dbReference>
<dbReference type="EMBL" id="JAKGTH010000006">
    <property type="protein sequence ID" value="MCF4100540.1"/>
    <property type="molecule type" value="Genomic_DNA"/>
</dbReference>
<organism evidence="1 2">
    <name type="scientific">Gillisia lutea</name>
    <dbReference type="NCBI Taxonomy" id="2909668"/>
    <lineage>
        <taxon>Bacteria</taxon>
        <taxon>Pseudomonadati</taxon>
        <taxon>Bacteroidota</taxon>
        <taxon>Flavobacteriia</taxon>
        <taxon>Flavobacteriales</taxon>
        <taxon>Flavobacteriaceae</taxon>
        <taxon>Gillisia</taxon>
    </lineage>
</organism>
<dbReference type="InterPro" id="IPR036388">
    <property type="entry name" value="WH-like_DNA-bd_sf"/>
</dbReference>
<dbReference type="RefSeq" id="WP_236132681.1">
    <property type="nucleotide sequence ID" value="NZ_JAKGTH010000006.1"/>
</dbReference>
<gene>
    <name evidence="1" type="ORF">L1I30_02560</name>
</gene>
<comment type="caution">
    <text evidence="1">The sequence shown here is derived from an EMBL/GenBank/DDBJ whole genome shotgun (WGS) entry which is preliminary data.</text>
</comment>
<keyword evidence="2" id="KW-1185">Reference proteome</keyword>
<evidence type="ECO:0000313" key="1">
    <source>
        <dbReference type="EMBL" id="MCF4100540.1"/>
    </source>
</evidence>
<sequence length="171" mass="20054">MKKAEIISRKNQLIERMGVYLENEDNMAPLEARIFSTLILTGKKGITFEQLVTDLCASKSTICTHLNTLQVSGRANYYTKTGDRKRYFTVAPNRLIQVMDEMLQKWNSQYDIHKEALEYKELVNTLEETSLEHEFDLEFHQDYLQFLEEVSASVQKLKNKIIQKEIQNENK</sequence>